<sequence length="104" mass="11436">MARNHHCQHCNAVISSDFVRVFGQNGKAFACPDCETWEAIYRGAATSEHASKTPMSSAKPTDADTSTARVTLDDLQDNRPQSLQDDGTSSTIHRDCAFEQLAYE</sequence>
<gene>
    <name evidence="2" type="ORF">ATJ93_1590</name>
</gene>
<dbReference type="Proteomes" id="UP000283805">
    <property type="component" value="Unassembled WGS sequence"/>
</dbReference>
<evidence type="ECO:0000256" key="1">
    <source>
        <dbReference type="SAM" id="MobiDB-lite"/>
    </source>
</evidence>
<accession>A0A419WGZ7</accession>
<dbReference type="InterPro" id="IPR055985">
    <property type="entry name" value="DUF7563"/>
</dbReference>
<keyword evidence="3" id="KW-1185">Reference proteome</keyword>
<name>A0A419WGZ7_9EURY</name>
<dbReference type="EMBL" id="RAPO01000002">
    <property type="protein sequence ID" value="RKD94748.1"/>
    <property type="molecule type" value="Genomic_DNA"/>
</dbReference>
<reference evidence="2 3" key="1">
    <citation type="submission" date="2018-09" db="EMBL/GenBank/DDBJ databases">
        <title>Genomic Encyclopedia of Archaeal and Bacterial Type Strains, Phase II (KMG-II): from individual species to whole genera.</title>
        <authorList>
            <person name="Goeker M."/>
        </authorList>
    </citation>
    <scope>NUCLEOTIDE SEQUENCE [LARGE SCALE GENOMIC DNA]</scope>
    <source>
        <strain evidence="2 3">DSM 13151</strain>
    </source>
</reference>
<evidence type="ECO:0000313" key="3">
    <source>
        <dbReference type="Proteomes" id="UP000283805"/>
    </source>
</evidence>
<evidence type="ECO:0008006" key="4">
    <source>
        <dbReference type="Google" id="ProtNLM"/>
    </source>
</evidence>
<protein>
    <recommendedName>
        <fullName evidence="4">Small CPxCG-related zinc finger protein</fullName>
    </recommendedName>
</protein>
<feature type="region of interest" description="Disordered" evidence="1">
    <location>
        <begin position="46"/>
        <end position="91"/>
    </location>
</feature>
<comment type="caution">
    <text evidence="2">The sequence shown here is derived from an EMBL/GenBank/DDBJ whole genome shotgun (WGS) entry which is preliminary data.</text>
</comment>
<proteinExistence type="predicted"/>
<feature type="compositionally biased region" description="Polar residues" evidence="1">
    <location>
        <begin position="53"/>
        <end position="69"/>
    </location>
</feature>
<dbReference type="Pfam" id="PF24444">
    <property type="entry name" value="DUF7563"/>
    <property type="match status" value="1"/>
</dbReference>
<organism evidence="2 3">
    <name type="scientific">Halopiger aswanensis</name>
    <dbReference type="NCBI Taxonomy" id="148449"/>
    <lineage>
        <taxon>Archaea</taxon>
        <taxon>Methanobacteriati</taxon>
        <taxon>Methanobacteriota</taxon>
        <taxon>Stenosarchaea group</taxon>
        <taxon>Halobacteria</taxon>
        <taxon>Halobacteriales</taxon>
        <taxon>Natrialbaceae</taxon>
        <taxon>Halopiger</taxon>
    </lineage>
</organism>
<dbReference type="AlphaFoldDB" id="A0A419WGZ7"/>
<feature type="compositionally biased region" description="Polar residues" evidence="1">
    <location>
        <begin position="78"/>
        <end position="91"/>
    </location>
</feature>
<evidence type="ECO:0000313" key="2">
    <source>
        <dbReference type="EMBL" id="RKD94748.1"/>
    </source>
</evidence>